<protein>
    <submittedName>
        <fullName evidence="1">Uncharacterized protein</fullName>
    </submittedName>
</protein>
<evidence type="ECO:0000313" key="2">
    <source>
        <dbReference type="Proteomes" id="UP001163324"/>
    </source>
</evidence>
<proteinExistence type="predicted"/>
<comment type="caution">
    <text evidence="1">The sequence shown here is derived from an EMBL/GenBank/DDBJ whole genome shotgun (WGS) entry which is preliminary data.</text>
</comment>
<dbReference type="Proteomes" id="UP001163324">
    <property type="component" value="Chromosome 8"/>
</dbReference>
<organism evidence="1 2">
    <name type="scientific">Trichothecium roseum</name>
    <dbReference type="NCBI Taxonomy" id="47278"/>
    <lineage>
        <taxon>Eukaryota</taxon>
        <taxon>Fungi</taxon>
        <taxon>Dikarya</taxon>
        <taxon>Ascomycota</taxon>
        <taxon>Pezizomycotina</taxon>
        <taxon>Sordariomycetes</taxon>
        <taxon>Hypocreomycetidae</taxon>
        <taxon>Hypocreales</taxon>
        <taxon>Hypocreales incertae sedis</taxon>
        <taxon>Trichothecium</taxon>
    </lineage>
</organism>
<dbReference type="EMBL" id="CM047947">
    <property type="protein sequence ID" value="KAI9897285.1"/>
    <property type="molecule type" value="Genomic_DNA"/>
</dbReference>
<evidence type="ECO:0000313" key="1">
    <source>
        <dbReference type="EMBL" id="KAI9897285.1"/>
    </source>
</evidence>
<gene>
    <name evidence="1" type="ORF">N3K66_008307</name>
</gene>
<accession>A0ACC0UU79</accession>
<keyword evidence="2" id="KW-1185">Reference proteome</keyword>
<name>A0ACC0UU79_9HYPO</name>
<reference evidence="1" key="1">
    <citation type="submission" date="2022-10" db="EMBL/GenBank/DDBJ databases">
        <title>Complete Genome of Trichothecium roseum strain YXFP-22015, a Plant Pathogen Isolated from Citrus.</title>
        <authorList>
            <person name="Wang Y."/>
            <person name="Zhu L."/>
        </authorList>
    </citation>
    <scope>NUCLEOTIDE SEQUENCE</scope>
    <source>
        <strain evidence="1">YXFP-22015</strain>
    </source>
</reference>
<sequence length="417" mass="44661">MTEFHQRRELRKARVVARERKIQMDINKRINNESAKGFPTGCVPGYFTATAYEISEMAMTPESGNVMSMTEATAPQPVPPPPPPSSSSQAQPKKRSRPSAGRPRKPPAQRKSSSGRRLQPSQRVLENQSMENDDTIASVEHDSAPASSLPGPSQVIADEAQINPLPNADKERQGTRATGAVKPLIISPNISNKEHLQRVAASLFPQASSLPTSALDSNIPPIASRQSLPAARTTPADGQTQSSSTQNFIPAGTTAAAEAGATSLTINTAVAQALREDAGTRSRTHTPTPKHTPEMLGFPSRLRQTHIMATPPPAVEHAEYAWAADHAHFASQASRARYALRANHAMNPQSASVSPPGKPDVLVFERLREAHREQELMRSSAAEVGPVAQGARMAGVADEAIFAESADVADYILPMTA</sequence>